<feature type="compositionally biased region" description="Gly residues" evidence="1">
    <location>
        <begin position="227"/>
        <end position="236"/>
    </location>
</feature>
<protein>
    <submittedName>
        <fullName evidence="2">Flagellar hook-length control protein FliK</fullName>
    </submittedName>
</protein>
<dbReference type="EMBL" id="BMZI01000001">
    <property type="protein sequence ID" value="GHB10279.1"/>
    <property type="molecule type" value="Genomic_DNA"/>
</dbReference>
<organism evidence="2 3">
    <name type="scientific">Salinicola rhizosphaerae</name>
    <dbReference type="NCBI Taxonomy" id="1443141"/>
    <lineage>
        <taxon>Bacteria</taxon>
        <taxon>Pseudomonadati</taxon>
        <taxon>Pseudomonadota</taxon>
        <taxon>Gammaproteobacteria</taxon>
        <taxon>Oceanospirillales</taxon>
        <taxon>Halomonadaceae</taxon>
        <taxon>Salinicola</taxon>
    </lineage>
</organism>
<sequence length="412" mass="43934">MSGITPILDTLLHQVLGKRVEIPVAKDLPAPVAAKTSSDAIQPARSDSRLHPQGGGTVGSPSREVTADARPTQETLATQRTAPASTQLHLSRTATVIADLLDRFPADRLATIRPLAPLLSRHVGDAQIVAGTLSRGVSQSGLFYESHLLRWMEGEMPRGALIREPQAWLGLRFLATTPNQTPLPLQIWPQAFRVPGGTIGARDAAAPAARQETLGHRDGQAESARSGPGGTEGRFGSGPTVTANPQARAPMATMMHMESSEASLADDQLSVSMVDRHQVGRHSSDALQSLVRHQLELVVAPEVRWEGQLWPNVAMTMLLAPAYEGEEGRSDTESSSSTEEARGWEATIDVAFPRLGLVTLHLQSSSGGRLSARIEPALAESRLQMAAALGELRARLDKLDASVELSAGPGHE</sequence>
<feature type="region of interest" description="Disordered" evidence="1">
    <location>
        <begin position="202"/>
        <end position="245"/>
    </location>
</feature>
<dbReference type="RefSeq" id="WP_189442999.1">
    <property type="nucleotide sequence ID" value="NZ_BMZI01000001.1"/>
</dbReference>
<keyword evidence="2" id="KW-0966">Cell projection</keyword>
<reference evidence="3" key="1">
    <citation type="journal article" date="2019" name="Int. J. Syst. Evol. Microbiol.">
        <title>The Global Catalogue of Microorganisms (GCM) 10K type strain sequencing project: providing services to taxonomists for standard genome sequencing and annotation.</title>
        <authorList>
            <consortium name="The Broad Institute Genomics Platform"/>
            <consortium name="The Broad Institute Genome Sequencing Center for Infectious Disease"/>
            <person name="Wu L."/>
            <person name="Ma J."/>
        </authorList>
    </citation>
    <scope>NUCLEOTIDE SEQUENCE [LARGE SCALE GENOMIC DNA]</scope>
    <source>
        <strain evidence="3">KCTC 32998</strain>
    </source>
</reference>
<evidence type="ECO:0000313" key="3">
    <source>
        <dbReference type="Proteomes" id="UP000646745"/>
    </source>
</evidence>
<evidence type="ECO:0000256" key="1">
    <source>
        <dbReference type="SAM" id="MobiDB-lite"/>
    </source>
</evidence>
<feature type="compositionally biased region" description="Polar residues" evidence="1">
    <location>
        <begin position="72"/>
        <end position="85"/>
    </location>
</feature>
<keyword evidence="3" id="KW-1185">Reference proteome</keyword>
<keyword evidence="2" id="KW-0969">Cilium</keyword>
<dbReference type="Proteomes" id="UP000646745">
    <property type="component" value="Unassembled WGS sequence"/>
</dbReference>
<comment type="caution">
    <text evidence="2">The sequence shown here is derived from an EMBL/GenBank/DDBJ whole genome shotgun (WGS) entry which is preliminary data.</text>
</comment>
<evidence type="ECO:0000313" key="2">
    <source>
        <dbReference type="EMBL" id="GHB10279.1"/>
    </source>
</evidence>
<feature type="region of interest" description="Disordered" evidence="1">
    <location>
        <begin position="31"/>
        <end position="85"/>
    </location>
</feature>
<accession>A0ABQ3DP93</accession>
<name>A0ABQ3DP93_9GAMM</name>
<proteinExistence type="predicted"/>
<gene>
    <name evidence="2" type="ORF">GCM10009038_05070</name>
</gene>
<keyword evidence="2" id="KW-0282">Flagellum</keyword>